<evidence type="ECO:0000313" key="2">
    <source>
        <dbReference type="EMBL" id="KAH6893146.1"/>
    </source>
</evidence>
<dbReference type="EMBL" id="JAGPYM010000006">
    <property type="protein sequence ID" value="KAH6893146.1"/>
    <property type="molecule type" value="Genomic_DNA"/>
</dbReference>
<dbReference type="PANTHER" id="PTHR42791:SF1">
    <property type="entry name" value="N-ACETYLTRANSFERASE DOMAIN-CONTAINING PROTEIN"/>
    <property type="match status" value="1"/>
</dbReference>
<dbReference type="PROSITE" id="PS51186">
    <property type="entry name" value="GNAT"/>
    <property type="match status" value="1"/>
</dbReference>
<protein>
    <submittedName>
        <fullName evidence="2">Acyl-CoA N-acyltransferase</fullName>
    </submittedName>
</protein>
<reference evidence="2 3" key="1">
    <citation type="journal article" date="2021" name="Nat. Commun.">
        <title>Genetic determinants of endophytism in the Arabidopsis root mycobiome.</title>
        <authorList>
            <person name="Mesny F."/>
            <person name="Miyauchi S."/>
            <person name="Thiergart T."/>
            <person name="Pickel B."/>
            <person name="Atanasova L."/>
            <person name="Karlsson M."/>
            <person name="Huettel B."/>
            <person name="Barry K.W."/>
            <person name="Haridas S."/>
            <person name="Chen C."/>
            <person name="Bauer D."/>
            <person name="Andreopoulos W."/>
            <person name="Pangilinan J."/>
            <person name="LaButti K."/>
            <person name="Riley R."/>
            <person name="Lipzen A."/>
            <person name="Clum A."/>
            <person name="Drula E."/>
            <person name="Henrissat B."/>
            <person name="Kohler A."/>
            <person name="Grigoriev I.V."/>
            <person name="Martin F.M."/>
            <person name="Hacquard S."/>
        </authorList>
    </citation>
    <scope>NUCLEOTIDE SEQUENCE [LARGE SCALE GENOMIC DNA]</scope>
    <source>
        <strain evidence="2 3">MPI-CAGE-CH-0241</strain>
    </source>
</reference>
<dbReference type="CDD" id="cd04301">
    <property type="entry name" value="NAT_SF"/>
    <property type="match status" value="1"/>
</dbReference>
<gene>
    <name evidence="2" type="ORF">B0T10DRAFT_481620</name>
</gene>
<dbReference type="AlphaFoldDB" id="A0A9P9AUS7"/>
<dbReference type="GO" id="GO:0016747">
    <property type="term" value="F:acyltransferase activity, transferring groups other than amino-acyl groups"/>
    <property type="evidence" value="ECO:0007669"/>
    <property type="project" value="InterPro"/>
</dbReference>
<name>A0A9P9AUS7_9HYPO</name>
<sequence>MPFHMRRPVGVADVPSLCAVYFSAFADTTIGRRVFPPTSEAAKQFWIESLTKDLENPNFEFLVMTNRPPSSSPEEEEEIIAYAKWVRPGTPVKMPPPVDAWPQDGNPALAVEFFGTLAASHKRIMEHRPHWYLDLIGVRKEWMGKGAASALMRWGVDRADEDGLPCFLEATPNGRGMYEKYGFRVVEEQEFDSPYGRALDFYMVRDAKAGAK</sequence>
<accession>A0A9P9AUS7</accession>
<dbReference type="OrthoDB" id="196847at2759"/>
<comment type="caution">
    <text evidence="2">The sequence shown here is derived from an EMBL/GenBank/DDBJ whole genome shotgun (WGS) entry which is preliminary data.</text>
</comment>
<organism evidence="2 3">
    <name type="scientific">Thelonectria olida</name>
    <dbReference type="NCBI Taxonomy" id="1576542"/>
    <lineage>
        <taxon>Eukaryota</taxon>
        <taxon>Fungi</taxon>
        <taxon>Dikarya</taxon>
        <taxon>Ascomycota</taxon>
        <taxon>Pezizomycotina</taxon>
        <taxon>Sordariomycetes</taxon>
        <taxon>Hypocreomycetidae</taxon>
        <taxon>Hypocreales</taxon>
        <taxon>Nectriaceae</taxon>
        <taxon>Thelonectria</taxon>
    </lineage>
</organism>
<dbReference type="Pfam" id="PF00583">
    <property type="entry name" value="Acetyltransf_1"/>
    <property type="match status" value="1"/>
</dbReference>
<proteinExistence type="predicted"/>
<feature type="domain" description="N-acetyltransferase" evidence="1">
    <location>
        <begin position="69"/>
        <end position="208"/>
    </location>
</feature>
<keyword evidence="3" id="KW-1185">Reference proteome</keyword>
<dbReference type="PANTHER" id="PTHR42791">
    <property type="entry name" value="GNAT FAMILY ACETYLTRANSFERASE"/>
    <property type="match status" value="1"/>
</dbReference>
<evidence type="ECO:0000259" key="1">
    <source>
        <dbReference type="PROSITE" id="PS51186"/>
    </source>
</evidence>
<dbReference type="InterPro" id="IPR052523">
    <property type="entry name" value="Trichothecene_AcTrans"/>
</dbReference>
<dbReference type="InterPro" id="IPR000182">
    <property type="entry name" value="GNAT_dom"/>
</dbReference>
<evidence type="ECO:0000313" key="3">
    <source>
        <dbReference type="Proteomes" id="UP000777438"/>
    </source>
</evidence>
<dbReference type="SUPFAM" id="SSF55729">
    <property type="entry name" value="Acyl-CoA N-acyltransferases (Nat)"/>
    <property type="match status" value="1"/>
</dbReference>
<dbReference type="Proteomes" id="UP000777438">
    <property type="component" value="Unassembled WGS sequence"/>
</dbReference>
<dbReference type="Gene3D" id="3.40.630.30">
    <property type="match status" value="1"/>
</dbReference>
<dbReference type="InterPro" id="IPR016181">
    <property type="entry name" value="Acyl_CoA_acyltransferase"/>
</dbReference>